<feature type="compositionally biased region" description="Pro residues" evidence="1">
    <location>
        <begin position="103"/>
        <end position="112"/>
    </location>
</feature>
<dbReference type="RefSeq" id="WP_229924296.1">
    <property type="nucleotide sequence ID" value="NZ_BNCD01000001.1"/>
</dbReference>
<proteinExistence type="predicted"/>
<dbReference type="AlphaFoldDB" id="A0A919KSL0"/>
<reference evidence="3" key="1">
    <citation type="journal article" date="2014" name="Int. J. Syst. Evol. Microbiol.">
        <title>Complete genome sequence of Corynebacterium casei LMG S-19264T (=DSM 44701T), isolated from a smear-ripened cheese.</title>
        <authorList>
            <consortium name="US DOE Joint Genome Institute (JGI-PGF)"/>
            <person name="Walter F."/>
            <person name="Albersmeier A."/>
            <person name="Kalinowski J."/>
            <person name="Ruckert C."/>
        </authorList>
    </citation>
    <scope>NUCLEOTIDE SEQUENCE</scope>
    <source>
        <strain evidence="3">JCM 5069</strain>
    </source>
</reference>
<gene>
    <name evidence="3" type="ORF">GCM10018793_05570</name>
</gene>
<feature type="compositionally biased region" description="Low complexity" evidence="1">
    <location>
        <begin position="113"/>
        <end position="132"/>
    </location>
</feature>
<evidence type="ECO:0000256" key="1">
    <source>
        <dbReference type="SAM" id="MobiDB-lite"/>
    </source>
</evidence>
<protein>
    <recommendedName>
        <fullName evidence="5">Cellulase</fullName>
    </recommendedName>
</protein>
<feature type="transmembrane region" description="Helical" evidence="2">
    <location>
        <begin position="45"/>
        <end position="66"/>
    </location>
</feature>
<evidence type="ECO:0000313" key="3">
    <source>
        <dbReference type="EMBL" id="GHH70857.1"/>
    </source>
</evidence>
<name>A0A919KSL0_9ACTN</name>
<keyword evidence="2" id="KW-0472">Membrane</keyword>
<feature type="region of interest" description="Disordered" evidence="1">
    <location>
        <begin position="66"/>
        <end position="146"/>
    </location>
</feature>
<dbReference type="EMBL" id="BNCD01000001">
    <property type="protein sequence ID" value="GHH70857.1"/>
    <property type="molecule type" value="Genomic_DNA"/>
</dbReference>
<keyword evidence="2" id="KW-1133">Transmembrane helix</keyword>
<dbReference type="Proteomes" id="UP000603708">
    <property type="component" value="Unassembled WGS sequence"/>
</dbReference>
<sequence>MDHFERQLVRMMRDAEAPAPFEPRHRERLWAGVRVRRRKRAARRAVGSVLAVAGLSAGLFLLPGHVTRVEPGHPRPLPGTSPSPAVPPAVPPATPDGASSFPPATPDGPPGAPSSSGTPTATNPPATSTPGSEGTETPSGSPADAS</sequence>
<keyword evidence="2" id="KW-0812">Transmembrane</keyword>
<reference evidence="3" key="2">
    <citation type="submission" date="2020-09" db="EMBL/GenBank/DDBJ databases">
        <authorList>
            <person name="Sun Q."/>
            <person name="Ohkuma M."/>
        </authorList>
    </citation>
    <scope>NUCLEOTIDE SEQUENCE</scope>
    <source>
        <strain evidence="3">JCM 5069</strain>
    </source>
</reference>
<accession>A0A919KSL0</accession>
<organism evidence="3 4">
    <name type="scientific">Streptomyces sulfonofaciens</name>
    <dbReference type="NCBI Taxonomy" id="68272"/>
    <lineage>
        <taxon>Bacteria</taxon>
        <taxon>Bacillati</taxon>
        <taxon>Actinomycetota</taxon>
        <taxon>Actinomycetes</taxon>
        <taxon>Kitasatosporales</taxon>
        <taxon>Streptomycetaceae</taxon>
        <taxon>Streptomyces</taxon>
    </lineage>
</organism>
<comment type="caution">
    <text evidence="3">The sequence shown here is derived from an EMBL/GenBank/DDBJ whole genome shotgun (WGS) entry which is preliminary data.</text>
</comment>
<evidence type="ECO:0008006" key="5">
    <source>
        <dbReference type="Google" id="ProtNLM"/>
    </source>
</evidence>
<evidence type="ECO:0000313" key="4">
    <source>
        <dbReference type="Proteomes" id="UP000603708"/>
    </source>
</evidence>
<keyword evidence="4" id="KW-1185">Reference proteome</keyword>
<feature type="compositionally biased region" description="Pro residues" evidence="1">
    <location>
        <begin position="74"/>
        <end position="94"/>
    </location>
</feature>
<evidence type="ECO:0000256" key="2">
    <source>
        <dbReference type="SAM" id="Phobius"/>
    </source>
</evidence>